<evidence type="ECO:0000313" key="2">
    <source>
        <dbReference type="EMBL" id="AOY77050.1"/>
    </source>
</evidence>
<dbReference type="Proteomes" id="UP000177894">
    <property type="component" value="Chromosome"/>
</dbReference>
<reference evidence="3 5" key="2">
    <citation type="submission" date="2017-03" db="EMBL/GenBank/DDBJ databases">
        <title>Complete sequence of Clostridium formicaceticum DSM 92.</title>
        <authorList>
            <person name="Poehlein A."/>
            <person name="Karl M."/>
            <person name="Bengelsdorf F.R."/>
            <person name="Duerre P."/>
            <person name="Daniel R."/>
        </authorList>
    </citation>
    <scope>NUCLEOTIDE SEQUENCE [LARGE SCALE GENOMIC DNA]</scope>
    <source>
        <strain evidence="3 5">DSM 92</strain>
    </source>
</reference>
<keyword evidence="1" id="KW-0812">Transmembrane</keyword>
<dbReference type="AlphaFoldDB" id="A0AAC9RK66"/>
<name>A0AAC9RK66_9CLOT</name>
<evidence type="ECO:0000313" key="4">
    <source>
        <dbReference type="Proteomes" id="UP000177894"/>
    </source>
</evidence>
<evidence type="ECO:0000313" key="5">
    <source>
        <dbReference type="Proteomes" id="UP000192478"/>
    </source>
</evidence>
<dbReference type="KEGG" id="cfm:BJL90_15040"/>
<dbReference type="EMBL" id="CP017603">
    <property type="protein sequence ID" value="AOY77050.1"/>
    <property type="molecule type" value="Genomic_DNA"/>
</dbReference>
<evidence type="ECO:0000256" key="1">
    <source>
        <dbReference type="SAM" id="Phobius"/>
    </source>
</evidence>
<dbReference type="RefSeq" id="WP_070969738.1">
    <property type="nucleotide sequence ID" value="NZ_CP017603.1"/>
</dbReference>
<sequence>MRDFNFFEPYIKEPEKTNSKRLVTLSVLTIVGFMMIFYPVKNFYEVKTLQKEIAALNEVLEAPENIHKLQHIEVLGIELAELKEKQQLFNDLQTSMEEQEIISDLLIQWILQEIPHDIYFDSINVTEDEIQIQSKAPHKFVIAQMEHNLRHSIHFDEVFIPSITENNGYYSFSITFKAKDVTADGVE</sequence>
<dbReference type="Proteomes" id="UP000192478">
    <property type="component" value="Chromosome"/>
</dbReference>
<dbReference type="Pfam" id="PF05137">
    <property type="entry name" value="PilN"/>
    <property type="match status" value="1"/>
</dbReference>
<keyword evidence="1" id="KW-0472">Membrane</keyword>
<keyword evidence="1" id="KW-1133">Transmembrane helix</keyword>
<proteinExistence type="predicted"/>
<reference evidence="2 4" key="1">
    <citation type="submission" date="2016-10" db="EMBL/GenBank/DDBJ databases">
        <title>Complete Genome Sequence of Acetogen Clostridium formicoaceticum ATCC 27076.</title>
        <authorList>
            <person name="Bao T."/>
            <person name="Cheng C."/>
            <person name="Zhao J."/>
            <person name="Yang S.-T."/>
            <person name="Wang J."/>
            <person name="Wang M."/>
        </authorList>
    </citation>
    <scope>NUCLEOTIDE SEQUENCE [LARGE SCALE GENOMIC DNA]</scope>
    <source>
        <strain evidence="2 4">ATCC 27076</strain>
    </source>
</reference>
<dbReference type="InterPro" id="IPR007813">
    <property type="entry name" value="PilN"/>
</dbReference>
<accession>A0AAC9RK66</accession>
<gene>
    <name evidence="2" type="ORF">BJL90_15040</name>
    <name evidence="3" type="ORF">CLFO_19510</name>
</gene>
<organism evidence="3 5">
    <name type="scientific">Clostridium formicaceticum</name>
    <dbReference type="NCBI Taxonomy" id="1497"/>
    <lineage>
        <taxon>Bacteria</taxon>
        <taxon>Bacillati</taxon>
        <taxon>Bacillota</taxon>
        <taxon>Clostridia</taxon>
        <taxon>Eubacteriales</taxon>
        <taxon>Clostridiaceae</taxon>
        <taxon>Clostridium</taxon>
    </lineage>
</organism>
<protein>
    <submittedName>
        <fullName evidence="3">Fimbrial assembly protein (PilN)</fullName>
    </submittedName>
</protein>
<evidence type="ECO:0000313" key="3">
    <source>
        <dbReference type="EMBL" id="ARE87551.1"/>
    </source>
</evidence>
<keyword evidence="4" id="KW-1185">Reference proteome</keyword>
<feature type="transmembrane region" description="Helical" evidence="1">
    <location>
        <begin position="21"/>
        <end position="40"/>
    </location>
</feature>
<dbReference type="EMBL" id="CP020559">
    <property type="protein sequence ID" value="ARE87551.1"/>
    <property type="molecule type" value="Genomic_DNA"/>
</dbReference>